<dbReference type="RefSeq" id="WP_420792557.1">
    <property type="nucleotide sequence ID" value="NZ_JAQZRC010000013.1"/>
</dbReference>
<comment type="caution">
    <text evidence="3">The sequence shown here is derived from an EMBL/GenBank/DDBJ whole genome shotgun (WGS) entry which is preliminary data.</text>
</comment>
<dbReference type="AlphaFoldDB" id="A0A7H4MYM1"/>
<organism evidence="3 4">
    <name type="scientific">Klebsiella michiganensis</name>
    <dbReference type="NCBI Taxonomy" id="1134687"/>
    <lineage>
        <taxon>Bacteria</taxon>
        <taxon>Pseudomonadati</taxon>
        <taxon>Pseudomonadota</taxon>
        <taxon>Gammaproteobacteria</taxon>
        <taxon>Enterobacterales</taxon>
        <taxon>Enterobacteriaceae</taxon>
        <taxon>Klebsiella/Raoultella group</taxon>
        <taxon>Klebsiella</taxon>
    </lineage>
</organism>
<accession>A0A7H4MYM1</accession>
<dbReference type="InterPro" id="IPR056925">
    <property type="entry name" value="ParE-like"/>
</dbReference>
<evidence type="ECO:0000313" key="4">
    <source>
        <dbReference type="Proteomes" id="UP000254863"/>
    </source>
</evidence>
<gene>
    <name evidence="3" type="ORF">NCTC11685_00084</name>
    <name evidence="2" type="ORF">NCTC11694_00071</name>
</gene>
<name>A0A7H4MYM1_9ENTR</name>
<evidence type="ECO:0000313" key="3">
    <source>
        <dbReference type="EMBL" id="STV71152.1"/>
    </source>
</evidence>
<evidence type="ECO:0000313" key="2">
    <source>
        <dbReference type="EMBL" id="STR38934.1"/>
    </source>
</evidence>
<feature type="domain" description="ParE-like toxin" evidence="1">
    <location>
        <begin position="19"/>
        <end position="75"/>
    </location>
</feature>
<protein>
    <recommendedName>
        <fullName evidence="1">ParE-like toxin domain-containing protein</fullName>
    </recommendedName>
</protein>
<evidence type="ECO:0000259" key="1">
    <source>
        <dbReference type="Pfam" id="PF24732"/>
    </source>
</evidence>
<reference evidence="4 5" key="1">
    <citation type="submission" date="2018-06" db="EMBL/GenBank/DDBJ databases">
        <authorList>
            <consortium name="Pathogen Informatics"/>
            <person name="Doyle S."/>
        </authorList>
    </citation>
    <scope>NUCLEOTIDE SEQUENCE [LARGE SCALE GENOMIC DNA]</scope>
    <source>
        <strain evidence="3 4">NCTC11685</strain>
        <strain evidence="2 5">NCTC11694</strain>
    </source>
</reference>
<dbReference type="EMBL" id="UGJR01000002">
    <property type="protein sequence ID" value="STR38934.1"/>
    <property type="molecule type" value="Genomic_DNA"/>
</dbReference>
<dbReference type="Proteomes" id="UP000254863">
    <property type="component" value="Unassembled WGS sequence"/>
</dbReference>
<dbReference type="EMBL" id="UGMS01000001">
    <property type="protein sequence ID" value="STV71152.1"/>
    <property type="molecule type" value="Genomic_DNA"/>
</dbReference>
<dbReference type="Proteomes" id="UP000255050">
    <property type="component" value="Unassembled WGS sequence"/>
</dbReference>
<sequence>MTHSRGEPKLSGFRIPRDVWIRAVAKLSEFMRGKKNYSRLTANGYLVIRMGNRWRILSKDNGNSWSIYTAERYSKEWKK</sequence>
<evidence type="ECO:0000313" key="5">
    <source>
        <dbReference type="Proteomes" id="UP000255050"/>
    </source>
</evidence>
<proteinExistence type="predicted"/>
<dbReference type="Pfam" id="PF24732">
    <property type="entry name" value="ParE_like"/>
    <property type="match status" value="1"/>
</dbReference>